<dbReference type="RefSeq" id="WP_092389230.1">
    <property type="nucleotide sequence ID" value="NZ_LT629787.1"/>
</dbReference>
<feature type="coiled-coil region" evidence="1">
    <location>
        <begin position="494"/>
        <end position="521"/>
    </location>
</feature>
<dbReference type="STRING" id="1434072.SAMN05216210_3406"/>
<reference evidence="3" key="1">
    <citation type="submission" date="2016-10" db="EMBL/GenBank/DDBJ databases">
        <authorList>
            <person name="Varghese N."/>
            <person name="Submissions S."/>
        </authorList>
    </citation>
    <scope>NUCLEOTIDE SEQUENCE [LARGE SCALE GENOMIC DNA]</scope>
    <source>
        <strain evidence="3">CECT 8338</strain>
    </source>
</reference>
<dbReference type="Proteomes" id="UP000243924">
    <property type="component" value="Chromosome I"/>
</dbReference>
<protein>
    <submittedName>
        <fullName evidence="2">Uncharacterized protein</fullName>
    </submittedName>
</protein>
<evidence type="ECO:0000313" key="3">
    <source>
        <dbReference type="Proteomes" id="UP000243924"/>
    </source>
</evidence>
<dbReference type="Gene3D" id="2.20.110.10">
    <property type="entry name" value="Histone H3 K4-specific methyltransferase SET7/9 N-terminal domain"/>
    <property type="match status" value="1"/>
</dbReference>
<dbReference type="AlphaFoldDB" id="A0A1H2HYM3"/>
<keyword evidence="3" id="KW-1185">Reference proteome</keyword>
<accession>A0A1H2HYM3</accession>
<evidence type="ECO:0000256" key="1">
    <source>
        <dbReference type="SAM" id="Coils"/>
    </source>
</evidence>
<dbReference type="SUPFAM" id="SSF82185">
    <property type="entry name" value="Histone H3 K4-specific methyltransferase SET7/9 N-terminal domain"/>
    <property type="match status" value="1"/>
</dbReference>
<dbReference type="EMBL" id="LT629787">
    <property type="protein sequence ID" value="SDU36826.1"/>
    <property type="molecule type" value="Genomic_DNA"/>
</dbReference>
<keyword evidence="1" id="KW-0175">Coiled coil</keyword>
<name>A0A1H2HYM3_9GAMM</name>
<gene>
    <name evidence="2" type="ORF">SAMN05216210_3406</name>
</gene>
<proteinExistence type="predicted"/>
<sequence>MSRIPQRPLNIPSDAQWNASDQMWQLGQSRPRENDDPALVGERRYWYEDGSMAGIEYFDEEGQLNGTSTWYHPDGTLASQGEFRNGLRFGHFIEMQSENETPHYYTEDERTWRVEFDATKNWSEENIVYFLKDGTECTSTGRPLTMAFDLDPIFDGASPHNFIEGDGLRILQLLAEESENPSSELPETLGLDTVFGYKDQHVAPFLQLINTAGVHKTSPEGVNNTVLAPIRLPGYGAWGTQDGSTNLMEWFLRNCDAGMPGMAFNGAYWLGGSGDCNGWCIGLFDRDAEHGGSGSNECKPQIYFWDHDIDGFEQPQYGSLDDFLWHLCIEAACYQERLSEEAAKRARMQQFVEPQKSMSDTCFFQFRAYWLTELMKYTGSTESPKNRLRYLNTSFNSNLNKPINEEVHQARLRTGKDLPPTALYTLWRYFWFGHEARLREALDAYREAPAKLTRDCVALIEELLAERNTLPGIPDVRALRAALLTLDLDPDRKSEREAEQAALAEQKLAALTAEIPALQQQGLDALIERAWDVVDDKQSLQLLAKEVSKDARLGSLFIGLNWIKRRKQAEYNNPRSPIDDAYHADLGSWLESQDHRPAQAWMWPTATHLTLVLKDCVRRPGVAHPRLIEAALRELGIASEYNFSRERAATLLGCIQEQRAIPALLALFEEYQLNTADLSNDELRSVASRWEGCLSAAAEALCKIHRAYPNLPAADTAKHMHAIANDHYTAASLSRHHRMDNAAIACLRTLGSLGDPRTLMAMPSLYVARGDDAIGRMLALRELAHKHPGSRREIAEGQSDERCRGVMLAHALMLNAAIKGFDFNNALVFIEDNGYLRSDRKEWRLYWLLLCEAIAESTLPTDLIANLLYSGDRDVREAAQAALHARQSEVPRIRALSPIEAEDIVITQGTEGALQLFCDPHTIGLHYVLEAINRQPALVDMVDDRVVAALIDALVRDLDRLPQDDSIDLEKQTSTLLEVLMPHSGHLALIDPVARYIAHPSANVVLAVLPLAQPQAHVADVLSAYARLYESSASKLAQWLLTHAQFPGVQATIEAAGLTVKKLSSVAR</sequence>
<dbReference type="OrthoDB" id="6588791at2"/>
<evidence type="ECO:0000313" key="2">
    <source>
        <dbReference type="EMBL" id="SDU36826.1"/>
    </source>
</evidence>
<organism evidence="2 3">
    <name type="scientific">Halopseudomonas salegens</name>
    <dbReference type="NCBI Taxonomy" id="1434072"/>
    <lineage>
        <taxon>Bacteria</taxon>
        <taxon>Pseudomonadati</taxon>
        <taxon>Pseudomonadota</taxon>
        <taxon>Gammaproteobacteria</taxon>
        <taxon>Pseudomonadales</taxon>
        <taxon>Pseudomonadaceae</taxon>
        <taxon>Halopseudomonas</taxon>
    </lineage>
</organism>